<dbReference type="Pfam" id="PF13817">
    <property type="entry name" value="DDE_Tnp_IS66_C"/>
    <property type="match status" value="1"/>
</dbReference>
<reference evidence="2 3" key="1">
    <citation type="submission" date="2020-11" db="EMBL/GenBank/DDBJ databases">
        <authorList>
            <person name="Sun Q."/>
        </authorList>
    </citation>
    <scope>NUCLEOTIDE SEQUENCE [LARGE SCALE GENOMIC DNA]</scope>
    <source>
        <strain evidence="2 3">P8398</strain>
    </source>
</reference>
<keyword evidence="3" id="KW-1185">Reference proteome</keyword>
<dbReference type="Proteomes" id="UP000662888">
    <property type="component" value="Chromosome"/>
</dbReference>
<sequence length="125" mass="14013">MYGMVVKQSRKEVEWRRRLARFATCGQQIKPFCHLELVSEATFYRWRKQLGKTSDATPATGFIDARVMPPAPAQMPLVEPAGAGKLNGVDPEAWLCHVLTHIADHPVNRVDDFLPWNCAAQIPSA</sequence>
<gene>
    <name evidence="2" type="ORF">IV454_26570</name>
</gene>
<proteinExistence type="predicted"/>
<feature type="domain" description="Transposase IS66 C-terminal" evidence="1">
    <location>
        <begin position="85"/>
        <end position="116"/>
    </location>
</feature>
<dbReference type="InterPro" id="IPR039552">
    <property type="entry name" value="IS66_C"/>
</dbReference>
<accession>A0AA49A7Q3</accession>
<evidence type="ECO:0000259" key="1">
    <source>
        <dbReference type="Pfam" id="PF13817"/>
    </source>
</evidence>
<dbReference type="EMBL" id="CP065053">
    <property type="protein sequence ID" value="QPI49007.1"/>
    <property type="molecule type" value="Genomic_DNA"/>
</dbReference>
<name>A0AA49A7Q3_9BURK</name>
<evidence type="ECO:0000313" key="2">
    <source>
        <dbReference type="EMBL" id="QPI49007.1"/>
    </source>
</evidence>
<protein>
    <submittedName>
        <fullName evidence="2">Transposase domain-containing protein</fullName>
    </submittedName>
</protein>
<evidence type="ECO:0000313" key="3">
    <source>
        <dbReference type="Proteomes" id="UP000662888"/>
    </source>
</evidence>
<organism evidence="2 3">
    <name type="scientific">Massilia antarctica</name>
    <dbReference type="NCBI Taxonomy" id="2765360"/>
    <lineage>
        <taxon>Bacteria</taxon>
        <taxon>Pseudomonadati</taxon>
        <taxon>Pseudomonadota</taxon>
        <taxon>Betaproteobacteria</taxon>
        <taxon>Burkholderiales</taxon>
        <taxon>Oxalobacteraceae</taxon>
        <taxon>Telluria group</taxon>
        <taxon>Massilia</taxon>
    </lineage>
</organism>
<dbReference type="NCBIfam" id="NF047593">
    <property type="entry name" value="IS66_ISAeme5_TnpA"/>
    <property type="match status" value="1"/>
</dbReference>